<gene>
    <name evidence="2" type="ORF">H8712_04515</name>
</gene>
<sequence length="309" mass="35856">MIKKYETSICSNQDGLELSVLWLEPEKEPKGILQISHGMSEYKERYLPFMRYLCERGYLCAIHDHRGHGKSVKYKSDLGYMYGGKDDALVEDLHQVSVWLKDRYPNLTFYMLGHSMGSLIARNYLKQYDYELEKLILTGPPCENPAADLGLLISRAEKRVSGAHHKSKLLELMAFGPYALKFKGESSRSSWVCSDKEVVRKYDESEYCGFTFSADAFESLMLLMKETYSKKGWKLKNKELPILFLAGADDPCAGGGRKFVKELQFMKSIGYRKVTGKMYPDMRHEILNETKKELVYENIYEYLERKNRR</sequence>
<evidence type="ECO:0000313" key="2">
    <source>
        <dbReference type="EMBL" id="MBC8627888.1"/>
    </source>
</evidence>
<dbReference type="GO" id="GO:0016787">
    <property type="term" value="F:hydrolase activity"/>
    <property type="evidence" value="ECO:0007669"/>
    <property type="project" value="UniProtKB-KW"/>
</dbReference>
<keyword evidence="2" id="KW-0378">Hydrolase</keyword>
<name>A0ABR7P9A1_9FIRM</name>
<comment type="caution">
    <text evidence="2">The sequence shown here is derived from an EMBL/GenBank/DDBJ whole genome shotgun (WGS) entry which is preliminary data.</text>
</comment>
<accession>A0ABR7P9A1</accession>
<protein>
    <submittedName>
        <fullName evidence="2">Alpha/beta fold hydrolase</fullName>
    </submittedName>
</protein>
<keyword evidence="3" id="KW-1185">Reference proteome</keyword>
<dbReference type="InterPro" id="IPR051044">
    <property type="entry name" value="MAG_DAG_Lipase"/>
</dbReference>
<feature type="domain" description="Serine aminopeptidase S33" evidence="1">
    <location>
        <begin position="28"/>
        <end position="290"/>
    </location>
</feature>
<dbReference type="InterPro" id="IPR022742">
    <property type="entry name" value="Hydrolase_4"/>
</dbReference>
<dbReference type="EMBL" id="JACRTP010000001">
    <property type="protein sequence ID" value="MBC8627888.1"/>
    <property type="molecule type" value="Genomic_DNA"/>
</dbReference>
<dbReference type="Proteomes" id="UP000661649">
    <property type="component" value="Unassembled WGS sequence"/>
</dbReference>
<dbReference type="Gene3D" id="3.40.50.1820">
    <property type="entry name" value="alpha/beta hydrolase"/>
    <property type="match status" value="1"/>
</dbReference>
<dbReference type="Pfam" id="PF12146">
    <property type="entry name" value="Hydrolase_4"/>
    <property type="match status" value="1"/>
</dbReference>
<dbReference type="PANTHER" id="PTHR11614">
    <property type="entry name" value="PHOSPHOLIPASE-RELATED"/>
    <property type="match status" value="1"/>
</dbReference>
<dbReference type="InterPro" id="IPR029058">
    <property type="entry name" value="AB_hydrolase_fold"/>
</dbReference>
<organism evidence="2 3">
    <name type="scientific">Blautia stercoris</name>
    <dbReference type="NCBI Taxonomy" id="871664"/>
    <lineage>
        <taxon>Bacteria</taxon>
        <taxon>Bacillati</taxon>
        <taxon>Bacillota</taxon>
        <taxon>Clostridia</taxon>
        <taxon>Lachnospirales</taxon>
        <taxon>Lachnospiraceae</taxon>
        <taxon>Blautia</taxon>
    </lineage>
</organism>
<reference evidence="2 3" key="1">
    <citation type="submission" date="2020-08" db="EMBL/GenBank/DDBJ databases">
        <title>Genome public.</title>
        <authorList>
            <person name="Liu C."/>
            <person name="Sun Q."/>
        </authorList>
    </citation>
    <scope>NUCLEOTIDE SEQUENCE [LARGE SCALE GENOMIC DNA]</scope>
    <source>
        <strain evidence="2 3">3_YM_SP_D4_24.mj</strain>
    </source>
</reference>
<evidence type="ECO:0000313" key="3">
    <source>
        <dbReference type="Proteomes" id="UP000661649"/>
    </source>
</evidence>
<dbReference type="RefSeq" id="WP_187558296.1">
    <property type="nucleotide sequence ID" value="NZ_JACRTP010000001.1"/>
</dbReference>
<dbReference type="SUPFAM" id="SSF53474">
    <property type="entry name" value="alpha/beta-Hydrolases"/>
    <property type="match status" value="1"/>
</dbReference>
<evidence type="ECO:0000259" key="1">
    <source>
        <dbReference type="Pfam" id="PF12146"/>
    </source>
</evidence>
<proteinExistence type="predicted"/>